<dbReference type="InterPro" id="IPR006143">
    <property type="entry name" value="RND_pump_MFP"/>
</dbReference>
<proteinExistence type="inferred from homology"/>
<dbReference type="OrthoDB" id="9813967at2"/>
<evidence type="ECO:0000256" key="2">
    <source>
        <dbReference type="SAM" id="Coils"/>
    </source>
</evidence>
<feature type="domain" description="Multidrug resistance protein MdtA-like barrel-sandwich hybrid" evidence="5">
    <location>
        <begin position="60"/>
        <end position="194"/>
    </location>
</feature>
<dbReference type="Gene3D" id="2.40.50.100">
    <property type="match status" value="1"/>
</dbReference>
<dbReference type="GO" id="GO:1990281">
    <property type="term" value="C:efflux pump complex"/>
    <property type="evidence" value="ECO:0007669"/>
    <property type="project" value="TreeGrafter"/>
</dbReference>
<dbReference type="AlphaFoldDB" id="A0A7W7ELB2"/>
<dbReference type="SUPFAM" id="SSF111369">
    <property type="entry name" value="HlyD-like secretion proteins"/>
    <property type="match status" value="1"/>
</dbReference>
<evidence type="ECO:0000259" key="5">
    <source>
        <dbReference type="Pfam" id="PF25917"/>
    </source>
</evidence>
<dbReference type="PANTHER" id="PTHR30469">
    <property type="entry name" value="MULTIDRUG RESISTANCE PROTEIN MDTA"/>
    <property type="match status" value="1"/>
</dbReference>
<dbReference type="PROSITE" id="PS51257">
    <property type="entry name" value="PROKAR_LIPOPROTEIN"/>
    <property type="match status" value="1"/>
</dbReference>
<keyword evidence="2" id="KW-0175">Coiled coil</keyword>
<protein>
    <submittedName>
        <fullName evidence="7">RND family efflux transporter MFP subunit</fullName>
    </submittedName>
</protein>
<organism evidence="7 8">
    <name type="scientific">Rhizobium leucaenae</name>
    <dbReference type="NCBI Taxonomy" id="29450"/>
    <lineage>
        <taxon>Bacteria</taxon>
        <taxon>Pseudomonadati</taxon>
        <taxon>Pseudomonadota</taxon>
        <taxon>Alphaproteobacteria</taxon>
        <taxon>Hyphomicrobiales</taxon>
        <taxon>Rhizobiaceae</taxon>
        <taxon>Rhizobium/Agrobacterium group</taxon>
        <taxon>Rhizobium</taxon>
    </lineage>
</organism>
<evidence type="ECO:0000313" key="8">
    <source>
        <dbReference type="Proteomes" id="UP000543836"/>
    </source>
</evidence>
<dbReference type="GO" id="GO:0015562">
    <property type="term" value="F:efflux transmembrane transporter activity"/>
    <property type="evidence" value="ECO:0007669"/>
    <property type="project" value="TreeGrafter"/>
</dbReference>
<feature type="compositionally biased region" description="Polar residues" evidence="3">
    <location>
        <begin position="107"/>
        <end position="117"/>
    </location>
</feature>
<reference evidence="7 8" key="1">
    <citation type="submission" date="2020-08" db="EMBL/GenBank/DDBJ databases">
        <title>Genomic Encyclopedia of Type Strains, Phase IV (KMG-V): Genome sequencing to study the core and pangenomes of soil and plant-associated prokaryotes.</title>
        <authorList>
            <person name="Whitman W."/>
        </authorList>
    </citation>
    <scope>NUCLEOTIDE SEQUENCE [LARGE SCALE GENOMIC DNA]</scope>
    <source>
        <strain evidence="7 8">SEMIA 492</strain>
    </source>
</reference>
<dbReference type="Gene3D" id="2.40.30.170">
    <property type="match status" value="1"/>
</dbReference>
<evidence type="ECO:0000256" key="3">
    <source>
        <dbReference type="SAM" id="MobiDB-lite"/>
    </source>
</evidence>
<evidence type="ECO:0000259" key="6">
    <source>
        <dbReference type="Pfam" id="PF25954"/>
    </source>
</evidence>
<dbReference type="Pfam" id="PF25954">
    <property type="entry name" value="Beta-barrel_RND_2"/>
    <property type="match status" value="1"/>
</dbReference>
<gene>
    <name evidence="7" type="ORF">GGE60_003376</name>
</gene>
<feature type="compositionally biased region" description="Low complexity" evidence="3">
    <location>
        <begin position="127"/>
        <end position="136"/>
    </location>
</feature>
<keyword evidence="4" id="KW-0732">Signal</keyword>
<keyword evidence="8" id="KW-1185">Reference proteome</keyword>
<feature type="signal peptide" evidence="4">
    <location>
        <begin position="1"/>
        <end position="24"/>
    </location>
</feature>
<dbReference type="Gene3D" id="2.40.420.20">
    <property type="match status" value="1"/>
</dbReference>
<feature type="coiled-coil region" evidence="2">
    <location>
        <begin position="136"/>
        <end position="170"/>
    </location>
</feature>
<evidence type="ECO:0000256" key="1">
    <source>
        <dbReference type="ARBA" id="ARBA00009477"/>
    </source>
</evidence>
<feature type="domain" description="CusB-like beta-barrel" evidence="6">
    <location>
        <begin position="206"/>
        <end position="274"/>
    </location>
</feature>
<dbReference type="Gene3D" id="1.10.287.470">
    <property type="entry name" value="Helix hairpin bin"/>
    <property type="match status" value="1"/>
</dbReference>
<feature type="region of interest" description="Disordered" evidence="3">
    <location>
        <begin position="107"/>
        <end position="136"/>
    </location>
</feature>
<dbReference type="RefSeq" id="WP_028752701.1">
    <property type="nucleotide sequence ID" value="NZ_JACIIG010000008.1"/>
</dbReference>
<evidence type="ECO:0000313" key="7">
    <source>
        <dbReference type="EMBL" id="MBB4569252.1"/>
    </source>
</evidence>
<dbReference type="InterPro" id="IPR058625">
    <property type="entry name" value="MdtA-like_BSH"/>
</dbReference>
<evidence type="ECO:0000256" key="4">
    <source>
        <dbReference type="SAM" id="SignalP"/>
    </source>
</evidence>
<dbReference type="EMBL" id="JACIIG010000008">
    <property type="protein sequence ID" value="MBB4569252.1"/>
    <property type="molecule type" value="Genomic_DNA"/>
</dbReference>
<sequence length="361" mass="38301">MRNFLIAASLLLATSMLTSCDAKPAESEQKIRPVLSTIIKPEPVISLKLPGTIEPRIETELGFRVLGRVVARDVNVGDLVTKGQVVAAIDPLSLELAVRSARADLSNSQAQLTNASTSEDRQRALAESRSGSEAALESAEQAQKSAAASVAKAQANLAKAEEQLGYAQLKAEFDGVVTATSAEIGQVVSAGQTVLTVARPDVREAVIDIPEASLDGLKPGSPFEIALQLDPTIRVTGIVREIAPEAEATTRTRRTKITLTNPPDAFRLGSIITASAVVDSAPTISLPSTAILDKDGQPCVWVIDPEKATVFRKPVTLDRSFSDPDRVRILGGLKIGDRVATAGVHHLTEGQKVKLTQENQL</sequence>
<comment type="similarity">
    <text evidence="1">Belongs to the membrane fusion protein (MFP) (TC 8.A.1) family.</text>
</comment>
<name>A0A7W7ELB2_9HYPH</name>
<dbReference type="NCBIfam" id="TIGR01730">
    <property type="entry name" value="RND_mfp"/>
    <property type="match status" value="1"/>
</dbReference>
<dbReference type="InterPro" id="IPR058792">
    <property type="entry name" value="Beta-barrel_RND_2"/>
</dbReference>
<comment type="caution">
    <text evidence="7">The sequence shown here is derived from an EMBL/GenBank/DDBJ whole genome shotgun (WGS) entry which is preliminary data.</text>
</comment>
<dbReference type="Proteomes" id="UP000543836">
    <property type="component" value="Unassembled WGS sequence"/>
</dbReference>
<feature type="chain" id="PRO_5030892264" evidence="4">
    <location>
        <begin position="25"/>
        <end position="361"/>
    </location>
</feature>
<dbReference type="Pfam" id="PF25917">
    <property type="entry name" value="BSH_RND"/>
    <property type="match status" value="1"/>
</dbReference>
<dbReference type="PANTHER" id="PTHR30469:SF15">
    <property type="entry name" value="HLYD FAMILY OF SECRETION PROTEINS"/>
    <property type="match status" value="1"/>
</dbReference>
<accession>A0A7W7ELB2</accession>